<dbReference type="InterPro" id="IPR016163">
    <property type="entry name" value="Ald_DH_C"/>
</dbReference>
<evidence type="ECO:0000256" key="1">
    <source>
        <dbReference type="ARBA" id="ARBA00023002"/>
    </source>
</evidence>
<evidence type="ECO:0000313" key="3">
    <source>
        <dbReference type="EMBL" id="KAE8974983.1"/>
    </source>
</evidence>
<protein>
    <recommendedName>
        <fullName evidence="2">Aldehyde dehydrogenase domain-containing protein</fullName>
    </recommendedName>
</protein>
<sequence length="105" mass="11603">MLSWDRSEVYTYLDRCRPPGAPAAELLVAASRPTGRVKSANIILDDADIDLAIQQSQLGLFMNQGQCCIAGTRVYVQEGIYDEFVKRTVEAANARVVGNPFIRLN</sequence>
<dbReference type="EMBL" id="QXFU01003488">
    <property type="protein sequence ID" value="KAE8974983.1"/>
    <property type="molecule type" value="Genomic_DNA"/>
</dbReference>
<reference evidence="3 4" key="1">
    <citation type="submission" date="2018-09" db="EMBL/GenBank/DDBJ databases">
        <title>Genomic investigation of the strawberry pathogen Phytophthora fragariae indicates pathogenicity is determined by transcriptional variation in three key races.</title>
        <authorList>
            <person name="Adams T.M."/>
            <person name="Armitage A.D."/>
            <person name="Sobczyk M.K."/>
            <person name="Bates H.J."/>
            <person name="Dunwell J.M."/>
            <person name="Nellist C.F."/>
            <person name="Harrison R.J."/>
        </authorList>
    </citation>
    <scope>NUCLEOTIDE SEQUENCE [LARGE SCALE GENOMIC DNA]</scope>
    <source>
        <strain evidence="3 4">SCRP324</strain>
    </source>
</reference>
<dbReference type="AlphaFoldDB" id="A0A6A3I4C2"/>
<comment type="caution">
    <text evidence="3">The sequence shown here is derived from an EMBL/GenBank/DDBJ whole genome shotgun (WGS) entry which is preliminary data.</text>
</comment>
<keyword evidence="1" id="KW-0560">Oxidoreductase</keyword>
<dbReference type="SUPFAM" id="SSF53720">
    <property type="entry name" value="ALDH-like"/>
    <property type="match status" value="1"/>
</dbReference>
<proteinExistence type="predicted"/>
<dbReference type="PANTHER" id="PTHR11699">
    <property type="entry name" value="ALDEHYDE DEHYDROGENASE-RELATED"/>
    <property type="match status" value="1"/>
</dbReference>
<organism evidence="3 4">
    <name type="scientific">Phytophthora rubi</name>
    <dbReference type="NCBI Taxonomy" id="129364"/>
    <lineage>
        <taxon>Eukaryota</taxon>
        <taxon>Sar</taxon>
        <taxon>Stramenopiles</taxon>
        <taxon>Oomycota</taxon>
        <taxon>Peronosporomycetes</taxon>
        <taxon>Peronosporales</taxon>
        <taxon>Peronosporaceae</taxon>
        <taxon>Phytophthora</taxon>
    </lineage>
</organism>
<dbReference type="Proteomes" id="UP000435112">
    <property type="component" value="Unassembled WGS sequence"/>
</dbReference>
<dbReference type="GO" id="GO:0016620">
    <property type="term" value="F:oxidoreductase activity, acting on the aldehyde or oxo group of donors, NAD or NADP as acceptor"/>
    <property type="evidence" value="ECO:0007669"/>
    <property type="project" value="InterPro"/>
</dbReference>
<name>A0A6A3I4C2_9STRA</name>
<dbReference type="InterPro" id="IPR015590">
    <property type="entry name" value="Aldehyde_DH_dom"/>
</dbReference>
<dbReference type="InterPro" id="IPR016161">
    <property type="entry name" value="Ald_DH/histidinol_DH"/>
</dbReference>
<dbReference type="PROSITE" id="PS00070">
    <property type="entry name" value="ALDEHYDE_DEHYDR_CYS"/>
    <property type="match status" value="1"/>
</dbReference>
<feature type="domain" description="Aldehyde dehydrogenase" evidence="2">
    <location>
        <begin position="38"/>
        <end position="101"/>
    </location>
</feature>
<dbReference type="OrthoDB" id="6278450at2759"/>
<evidence type="ECO:0000313" key="4">
    <source>
        <dbReference type="Proteomes" id="UP000435112"/>
    </source>
</evidence>
<dbReference type="Gene3D" id="3.40.309.10">
    <property type="entry name" value="Aldehyde Dehydrogenase, Chain A, domain 2"/>
    <property type="match status" value="1"/>
</dbReference>
<dbReference type="Pfam" id="PF00171">
    <property type="entry name" value="Aldedh"/>
    <property type="match status" value="1"/>
</dbReference>
<evidence type="ECO:0000259" key="2">
    <source>
        <dbReference type="Pfam" id="PF00171"/>
    </source>
</evidence>
<accession>A0A6A3I4C2</accession>
<dbReference type="InterPro" id="IPR016160">
    <property type="entry name" value="Ald_DH_CS_CYS"/>
</dbReference>
<gene>
    <name evidence="3" type="ORF">PR002_g25739</name>
</gene>